<feature type="region of interest" description="Disordered" evidence="1">
    <location>
        <begin position="148"/>
        <end position="168"/>
    </location>
</feature>
<evidence type="ECO:0000313" key="3">
    <source>
        <dbReference type="EMBL" id="PDV99243.1"/>
    </source>
</evidence>
<protein>
    <submittedName>
        <fullName evidence="3">Uncharacterized protein</fullName>
    </submittedName>
</protein>
<feature type="transmembrane region" description="Helical" evidence="2">
    <location>
        <begin position="109"/>
        <end position="139"/>
    </location>
</feature>
<reference evidence="3 4" key="1">
    <citation type="submission" date="2016-05" db="EMBL/GenBank/DDBJ databases">
        <authorList>
            <person name="Lavstsen T."/>
            <person name="Jespersen J.S."/>
        </authorList>
    </citation>
    <scope>NUCLEOTIDE SEQUENCE [LARGE SCALE GENOMIC DNA]</scope>
    <source>
        <strain evidence="3 4">B7-9</strain>
    </source>
</reference>
<sequence>MKQQNWLGWLALGVAGLALMVALGGFFGGTMMRMRTMAYQPTAPQASALVVPLEGSSMRGDRERGGPPAFVLERQQQRNEAMRERMDRGDMRHMEMGQMAHPSRDHGRFGLFGMVGMFFGLVNALSKLVALGLLAWLLLRLFQQRNANSGGTPPAPPLTPAGHDPRVE</sequence>
<keyword evidence="4" id="KW-1185">Reference proteome</keyword>
<evidence type="ECO:0000313" key="4">
    <source>
        <dbReference type="Proteomes" id="UP000220922"/>
    </source>
</evidence>
<feature type="transmembrane region" description="Helical" evidence="2">
    <location>
        <begin position="6"/>
        <end position="27"/>
    </location>
</feature>
<evidence type="ECO:0000256" key="2">
    <source>
        <dbReference type="SAM" id="Phobius"/>
    </source>
</evidence>
<comment type="caution">
    <text evidence="3">The sequence shown here is derived from an EMBL/GenBank/DDBJ whole genome shotgun (WGS) entry which is preliminary data.</text>
</comment>
<keyword evidence="2" id="KW-0472">Membrane</keyword>
<accession>A0A2H3KYZ6</accession>
<organism evidence="3 4">
    <name type="scientific">Candidatus Chloroploca asiatica</name>
    <dbReference type="NCBI Taxonomy" id="1506545"/>
    <lineage>
        <taxon>Bacteria</taxon>
        <taxon>Bacillati</taxon>
        <taxon>Chloroflexota</taxon>
        <taxon>Chloroflexia</taxon>
        <taxon>Chloroflexales</taxon>
        <taxon>Chloroflexineae</taxon>
        <taxon>Oscillochloridaceae</taxon>
        <taxon>Candidatus Chloroploca</taxon>
    </lineage>
</organism>
<dbReference type="AlphaFoldDB" id="A0A2H3KYZ6"/>
<keyword evidence="2" id="KW-1133">Transmembrane helix</keyword>
<keyword evidence="2" id="KW-0812">Transmembrane</keyword>
<dbReference type="OrthoDB" id="166291at2"/>
<dbReference type="EMBL" id="LYXE01000078">
    <property type="protein sequence ID" value="PDV99243.1"/>
    <property type="molecule type" value="Genomic_DNA"/>
</dbReference>
<evidence type="ECO:0000256" key="1">
    <source>
        <dbReference type="SAM" id="MobiDB-lite"/>
    </source>
</evidence>
<dbReference type="RefSeq" id="WP_097652134.1">
    <property type="nucleotide sequence ID" value="NZ_LYXE01000078.1"/>
</dbReference>
<gene>
    <name evidence="3" type="ORF">A9Q02_12835</name>
</gene>
<proteinExistence type="predicted"/>
<dbReference type="Proteomes" id="UP000220922">
    <property type="component" value="Unassembled WGS sequence"/>
</dbReference>
<name>A0A2H3KYZ6_9CHLR</name>